<dbReference type="EMBL" id="CP002299">
    <property type="protein sequence ID" value="ADP85054.1"/>
    <property type="molecule type" value="Genomic_DNA"/>
</dbReference>
<dbReference type="InterPro" id="IPR039420">
    <property type="entry name" value="WalR-like"/>
</dbReference>
<evidence type="ECO:0000259" key="8">
    <source>
        <dbReference type="PROSITE" id="PS51755"/>
    </source>
</evidence>
<dbReference type="InterPro" id="IPR036388">
    <property type="entry name" value="WH-like_DNA-bd_sf"/>
</dbReference>
<dbReference type="OrthoDB" id="8927943at2"/>
<dbReference type="GO" id="GO:0006355">
    <property type="term" value="P:regulation of DNA-templated transcription"/>
    <property type="evidence" value="ECO:0007669"/>
    <property type="project" value="InterPro"/>
</dbReference>
<dbReference type="PANTHER" id="PTHR48111:SF1">
    <property type="entry name" value="TWO-COMPONENT RESPONSE REGULATOR ORR33"/>
    <property type="match status" value="1"/>
</dbReference>
<dbReference type="PANTHER" id="PTHR48111">
    <property type="entry name" value="REGULATOR OF RPOS"/>
    <property type="match status" value="1"/>
</dbReference>
<dbReference type="PROSITE" id="PS51755">
    <property type="entry name" value="OMPR_PHOB"/>
    <property type="match status" value="1"/>
</dbReference>
<evidence type="ECO:0000256" key="1">
    <source>
        <dbReference type="ARBA" id="ARBA00022553"/>
    </source>
</evidence>
<evidence type="ECO:0000313" key="10">
    <source>
        <dbReference type="Proteomes" id="UP000002484"/>
    </source>
</evidence>
<evidence type="ECO:0000256" key="7">
    <source>
        <dbReference type="SAM" id="MobiDB-lite"/>
    </source>
</evidence>
<dbReference type="CDD" id="cd00383">
    <property type="entry name" value="trans_reg_C"/>
    <property type="match status" value="1"/>
</dbReference>
<feature type="domain" description="OmpR/PhoB-type" evidence="8">
    <location>
        <begin position="88"/>
        <end position="189"/>
    </location>
</feature>
<accession>E3IYI3</accession>
<dbReference type="InParanoid" id="E3IYI3"/>
<dbReference type="SUPFAM" id="SSF46894">
    <property type="entry name" value="C-terminal effector domain of the bipartite response regulators"/>
    <property type="match status" value="1"/>
</dbReference>
<evidence type="ECO:0000256" key="6">
    <source>
        <dbReference type="PROSITE-ProRule" id="PRU01091"/>
    </source>
</evidence>
<dbReference type="Gene3D" id="1.10.10.10">
    <property type="entry name" value="Winged helix-like DNA-binding domain superfamily/Winged helix DNA-binding domain"/>
    <property type="match status" value="1"/>
</dbReference>
<proteinExistence type="predicted"/>
<reference evidence="9 10" key="1">
    <citation type="submission" date="2010-10" db="EMBL/GenBank/DDBJ databases">
        <title>Complete sequence of Frankia sp. EuI1c.</title>
        <authorList>
            <consortium name="US DOE Joint Genome Institute"/>
            <person name="Lucas S."/>
            <person name="Copeland A."/>
            <person name="Lapidus A."/>
            <person name="Cheng J.-F."/>
            <person name="Bruce D."/>
            <person name="Goodwin L."/>
            <person name="Pitluck S."/>
            <person name="Chertkov O."/>
            <person name="Detter J.C."/>
            <person name="Han C."/>
            <person name="Tapia R."/>
            <person name="Land M."/>
            <person name="Hauser L."/>
            <person name="Jeffries C."/>
            <person name="Kyrpides N."/>
            <person name="Ivanova N."/>
            <person name="Mikhailova N."/>
            <person name="Beauchemin N."/>
            <person name="Sen A."/>
            <person name="Sur S.A."/>
            <person name="Gtari M."/>
            <person name="Wall L."/>
            <person name="Tisa L."/>
            <person name="Woyke T."/>
        </authorList>
    </citation>
    <scope>NUCLEOTIDE SEQUENCE [LARGE SCALE GENOMIC DNA]</scope>
    <source>
        <strain evidence="10">DSM 45817 / CECT 9037 / EuI1c</strain>
    </source>
</reference>
<keyword evidence="4 6" id="KW-0238">DNA-binding</keyword>
<dbReference type="InterPro" id="IPR001867">
    <property type="entry name" value="OmpR/PhoB-type_DNA-bd"/>
</dbReference>
<keyword evidence="1" id="KW-0597">Phosphoprotein</keyword>
<dbReference type="GO" id="GO:0005829">
    <property type="term" value="C:cytosol"/>
    <property type="evidence" value="ECO:0007669"/>
    <property type="project" value="TreeGrafter"/>
</dbReference>
<dbReference type="GO" id="GO:0000976">
    <property type="term" value="F:transcription cis-regulatory region binding"/>
    <property type="evidence" value="ECO:0007669"/>
    <property type="project" value="TreeGrafter"/>
</dbReference>
<evidence type="ECO:0000256" key="3">
    <source>
        <dbReference type="ARBA" id="ARBA00023015"/>
    </source>
</evidence>
<evidence type="ECO:0000256" key="2">
    <source>
        <dbReference type="ARBA" id="ARBA00023012"/>
    </source>
</evidence>
<evidence type="ECO:0000256" key="5">
    <source>
        <dbReference type="ARBA" id="ARBA00023163"/>
    </source>
</evidence>
<dbReference type="Proteomes" id="UP000002484">
    <property type="component" value="Chromosome"/>
</dbReference>
<feature type="region of interest" description="Disordered" evidence="7">
    <location>
        <begin position="26"/>
        <end position="52"/>
    </location>
</feature>
<keyword evidence="10" id="KW-1185">Reference proteome</keyword>
<evidence type="ECO:0000256" key="4">
    <source>
        <dbReference type="ARBA" id="ARBA00023125"/>
    </source>
</evidence>
<dbReference type="RefSeq" id="WP_013428165.1">
    <property type="nucleotide sequence ID" value="NC_014666.1"/>
</dbReference>
<organism evidence="9 10">
    <name type="scientific">Pseudofrankia inefficax (strain DSM 45817 / CECT 9037 / DDB 130130 / EuI1c)</name>
    <name type="common">Frankia inefficax</name>
    <dbReference type="NCBI Taxonomy" id="298654"/>
    <lineage>
        <taxon>Bacteria</taxon>
        <taxon>Bacillati</taxon>
        <taxon>Actinomycetota</taxon>
        <taxon>Actinomycetes</taxon>
        <taxon>Frankiales</taxon>
        <taxon>Frankiaceae</taxon>
        <taxon>Pseudofrankia</taxon>
    </lineage>
</organism>
<dbReference type="GO" id="GO:0032993">
    <property type="term" value="C:protein-DNA complex"/>
    <property type="evidence" value="ECO:0007669"/>
    <property type="project" value="TreeGrafter"/>
</dbReference>
<protein>
    <submittedName>
        <fullName evidence="9">Putative two component transcriptional regulator, winged helix family</fullName>
    </submittedName>
</protein>
<dbReference type="InterPro" id="IPR016032">
    <property type="entry name" value="Sig_transdc_resp-reg_C-effctor"/>
</dbReference>
<gene>
    <name evidence="9" type="ordered locus">FraEuI1c_7089</name>
</gene>
<sequence length="196" mass="21132">MSPQPATVRAASEQLAATRSLAPVAPVRRLSGPASPATQVAQPARGPLSRPVGVARPGERFDLRQFNRAPLVAGAPGGATATSAYAAPITSSRAGLAVDRSAWAAWLDGELLNLTYLEFEVLDFLVRHPGRVYSRAALLRHVWGHRVDDDPGQAGRTVDVLVTRLRRKLGPDNRSRIETVRRVGYRYRPAAVDTVA</sequence>
<dbReference type="GO" id="GO:0000156">
    <property type="term" value="F:phosphorelay response regulator activity"/>
    <property type="evidence" value="ECO:0007669"/>
    <property type="project" value="TreeGrafter"/>
</dbReference>
<dbReference type="AlphaFoldDB" id="E3IYI3"/>
<dbReference type="STRING" id="298654.FraEuI1c_7089"/>
<keyword evidence="5" id="KW-0804">Transcription</keyword>
<evidence type="ECO:0000313" key="9">
    <source>
        <dbReference type="EMBL" id="ADP85054.1"/>
    </source>
</evidence>
<keyword evidence="3" id="KW-0805">Transcription regulation</keyword>
<dbReference type="HOGENOM" id="CLU_119935_0_0_11"/>
<dbReference type="SMART" id="SM00862">
    <property type="entry name" value="Trans_reg_C"/>
    <property type="match status" value="1"/>
</dbReference>
<keyword evidence="2" id="KW-0902">Two-component regulatory system</keyword>
<dbReference type="Pfam" id="PF00486">
    <property type="entry name" value="Trans_reg_C"/>
    <property type="match status" value="1"/>
</dbReference>
<dbReference type="eggNOG" id="COG0745">
    <property type="taxonomic scope" value="Bacteria"/>
</dbReference>
<feature type="DNA-binding region" description="OmpR/PhoB-type" evidence="6">
    <location>
        <begin position="88"/>
        <end position="189"/>
    </location>
</feature>
<name>E3IYI3_PSEI1</name>
<dbReference type="KEGG" id="fri:FraEuI1c_7089"/>